<dbReference type="GO" id="GO:0005524">
    <property type="term" value="F:ATP binding"/>
    <property type="evidence" value="ECO:0007669"/>
    <property type="project" value="UniProtKB-UniRule"/>
</dbReference>
<feature type="binding site" evidence="11">
    <location>
        <position position="34"/>
    </location>
    <ligand>
        <name>substrate</name>
    </ligand>
</feature>
<evidence type="ECO:0000313" key="13">
    <source>
        <dbReference type="Proteomes" id="UP000215441"/>
    </source>
</evidence>
<name>A0A235ELK1_9BURK</name>
<evidence type="ECO:0000256" key="1">
    <source>
        <dbReference type="ARBA" id="ARBA00004842"/>
    </source>
</evidence>
<dbReference type="PANTHER" id="PTHR21087">
    <property type="entry name" value="SHIKIMATE KINASE"/>
    <property type="match status" value="1"/>
</dbReference>
<feature type="binding site" evidence="11">
    <location>
        <position position="16"/>
    </location>
    <ligand>
        <name>Mg(2+)</name>
        <dbReference type="ChEBI" id="CHEBI:18420"/>
    </ligand>
</feature>
<dbReference type="HAMAP" id="MF_00109">
    <property type="entry name" value="Shikimate_kinase"/>
    <property type="match status" value="1"/>
</dbReference>
<evidence type="ECO:0000256" key="4">
    <source>
        <dbReference type="ARBA" id="ARBA00022605"/>
    </source>
</evidence>
<organism evidence="12 13">
    <name type="scientific">Acidovorax kalamii</name>
    <dbReference type="NCBI Taxonomy" id="2004485"/>
    <lineage>
        <taxon>Bacteria</taxon>
        <taxon>Pseudomonadati</taxon>
        <taxon>Pseudomonadota</taxon>
        <taxon>Betaproteobacteria</taxon>
        <taxon>Burkholderiales</taxon>
        <taxon>Comamonadaceae</taxon>
        <taxon>Acidovorax</taxon>
    </lineage>
</organism>
<dbReference type="InterPro" id="IPR023000">
    <property type="entry name" value="Shikimate_kinase_CS"/>
</dbReference>
<dbReference type="GO" id="GO:0005829">
    <property type="term" value="C:cytosol"/>
    <property type="evidence" value="ECO:0007669"/>
    <property type="project" value="TreeGrafter"/>
</dbReference>
<dbReference type="PRINTS" id="PR01100">
    <property type="entry name" value="SHIKIMTKNASE"/>
</dbReference>
<dbReference type="GO" id="GO:0008652">
    <property type="term" value="P:amino acid biosynthetic process"/>
    <property type="evidence" value="ECO:0007669"/>
    <property type="project" value="UniProtKB-KW"/>
</dbReference>
<feature type="binding site" evidence="11">
    <location>
        <position position="138"/>
    </location>
    <ligand>
        <name>substrate</name>
    </ligand>
</feature>
<evidence type="ECO:0000256" key="10">
    <source>
        <dbReference type="ARBA" id="ARBA00048567"/>
    </source>
</evidence>
<dbReference type="SUPFAM" id="SSF52540">
    <property type="entry name" value="P-loop containing nucleoside triphosphate hydrolases"/>
    <property type="match status" value="1"/>
</dbReference>
<dbReference type="InterPro" id="IPR000623">
    <property type="entry name" value="Shikimate_kinase/TSH1"/>
</dbReference>
<evidence type="ECO:0000256" key="8">
    <source>
        <dbReference type="ARBA" id="ARBA00022840"/>
    </source>
</evidence>
<keyword evidence="5 11" id="KW-0808">Transferase</keyword>
<dbReference type="PANTHER" id="PTHR21087:SF16">
    <property type="entry name" value="SHIKIMATE KINASE 1, CHLOROPLASTIC"/>
    <property type="match status" value="1"/>
</dbReference>
<feature type="binding site" evidence="11">
    <location>
        <position position="119"/>
    </location>
    <ligand>
        <name>ATP</name>
        <dbReference type="ChEBI" id="CHEBI:30616"/>
    </ligand>
</feature>
<evidence type="ECO:0000256" key="7">
    <source>
        <dbReference type="ARBA" id="ARBA00022777"/>
    </source>
</evidence>
<keyword evidence="6 11" id="KW-0547">Nucleotide-binding</keyword>
<evidence type="ECO:0000313" key="12">
    <source>
        <dbReference type="EMBL" id="OYD49899.1"/>
    </source>
</evidence>
<comment type="pathway">
    <text evidence="1 11">Metabolic intermediate biosynthesis; chorismate biosynthesis; chorismate from D-erythrose 4-phosphate and phosphoenolpyruvate: step 5/7.</text>
</comment>
<dbReference type="RefSeq" id="WP_094290055.1">
    <property type="nucleotide sequence ID" value="NZ_NOIG01000008.1"/>
</dbReference>
<comment type="caution">
    <text evidence="11">Lacks conserved residue(s) required for the propagation of feature annotation.</text>
</comment>
<evidence type="ECO:0000256" key="2">
    <source>
        <dbReference type="ARBA" id="ARBA00006997"/>
    </source>
</evidence>
<dbReference type="OrthoDB" id="9800332at2"/>
<keyword evidence="11" id="KW-0479">Metal-binding</keyword>
<feature type="binding site" evidence="11">
    <location>
        <position position="81"/>
    </location>
    <ligand>
        <name>substrate</name>
    </ligand>
</feature>
<dbReference type="InterPro" id="IPR031322">
    <property type="entry name" value="Shikimate/glucono_kinase"/>
</dbReference>
<keyword evidence="7 11" id="KW-0418">Kinase</keyword>
<protein>
    <recommendedName>
        <fullName evidence="3 11">Shikimate kinase</fullName>
        <shortName evidence="11">SK</shortName>
        <ecNumber evidence="3 11">2.7.1.71</ecNumber>
    </recommendedName>
</protein>
<dbReference type="GO" id="GO:0009423">
    <property type="term" value="P:chorismate biosynthetic process"/>
    <property type="evidence" value="ECO:0007669"/>
    <property type="project" value="UniProtKB-UniRule"/>
</dbReference>
<dbReference type="Pfam" id="PF01202">
    <property type="entry name" value="SKI"/>
    <property type="match status" value="1"/>
</dbReference>
<sequence>MQIRCALVGMPGSGKSTVGRQLAHRAGVPFIDLDHRLEQTLGTTIRSFFEAEGEARFRDIESQVLADVARQPGGMVLSTGGGAVLRPENREVLRQFGNVLYLRASPEEIFKRVKHDKTRPLLQGGNPMDKLRDLYAQRDHLYRETAHYVIETGRPSVHTLVNMVMMQLEMAESAGGVGSR</sequence>
<evidence type="ECO:0000256" key="6">
    <source>
        <dbReference type="ARBA" id="ARBA00022741"/>
    </source>
</evidence>
<keyword evidence="4 11" id="KW-0028">Amino-acid biosynthesis</keyword>
<reference evidence="12 13" key="1">
    <citation type="submission" date="2017-07" db="EMBL/GenBank/DDBJ databases">
        <title>Acidovorax KNDSW TSA 6 genome sequence and assembly.</title>
        <authorList>
            <person name="Mayilraj S."/>
        </authorList>
    </citation>
    <scope>NUCLEOTIDE SEQUENCE [LARGE SCALE GENOMIC DNA]</scope>
    <source>
        <strain evidence="12 13">KNDSW-TSA6</strain>
    </source>
</reference>
<keyword evidence="9 11" id="KW-0057">Aromatic amino acid biosynthesis</keyword>
<comment type="function">
    <text evidence="11">Catalyzes the specific phosphorylation of the 3-hydroxyl group of shikimic acid using ATP as a cosubstrate.</text>
</comment>
<gene>
    <name evidence="11" type="primary">aroK</name>
    <name evidence="12" type="ORF">CBY09_13200</name>
</gene>
<dbReference type="GO" id="GO:0009073">
    <property type="term" value="P:aromatic amino acid family biosynthetic process"/>
    <property type="evidence" value="ECO:0007669"/>
    <property type="project" value="UniProtKB-KW"/>
</dbReference>
<comment type="subunit">
    <text evidence="11">Monomer.</text>
</comment>
<comment type="cofactor">
    <cofactor evidence="11">
        <name>Mg(2+)</name>
        <dbReference type="ChEBI" id="CHEBI:18420"/>
    </cofactor>
    <text evidence="11">Binds 1 Mg(2+) ion per subunit.</text>
</comment>
<feature type="binding site" evidence="11">
    <location>
        <position position="58"/>
    </location>
    <ligand>
        <name>substrate</name>
    </ligand>
</feature>
<feature type="binding site" evidence="11">
    <location>
        <begin position="12"/>
        <end position="17"/>
    </location>
    <ligand>
        <name>ATP</name>
        <dbReference type="ChEBI" id="CHEBI:30616"/>
    </ligand>
</feature>
<accession>A0A235ELK1</accession>
<keyword evidence="11" id="KW-0963">Cytoplasm</keyword>
<dbReference type="InterPro" id="IPR027417">
    <property type="entry name" value="P-loop_NTPase"/>
</dbReference>
<dbReference type="AlphaFoldDB" id="A0A235ELK1"/>
<evidence type="ECO:0000256" key="5">
    <source>
        <dbReference type="ARBA" id="ARBA00022679"/>
    </source>
</evidence>
<evidence type="ECO:0000256" key="11">
    <source>
        <dbReference type="HAMAP-Rule" id="MF_00109"/>
    </source>
</evidence>
<dbReference type="UniPathway" id="UPA00053">
    <property type="reaction ID" value="UER00088"/>
</dbReference>
<comment type="caution">
    <text evidence="12">The sequence shown here is derived from an EMBL/GenBank/DDBJ whole genome shotgun (WGS) entry which is preliminary data.</text>
</comment>
<dbReference type="EMBL" id="NOIG01000008">
    <property type="protein sequence ID" value="OYD49899.1"/>
    <property type="molecule type" value="Genomic_DNA"/>
</dbReference>
<dbReference type="GO" id="GO:0000287">
    <property type="term" value="F:magnesium ion binding"/>
    <property type="evidence" value="ECO:0007669"/>
    <property type="project" value="UniProtKB-UniRule"/>
</dbReference>
<comment type="catalytic activity">
    <reaction evidence="10 11">
        <text>shikimate + ATP = 3-phosphoshikimate + ADP + H(+)</text>
        <dbReference type="Rhea" id="RHEA:13121"/>
        <dbReference type="ChEBI" id="CHEBI:15378"/>
        <dbReference type="ChEBI" id="CHEBI:30616"/>
        <dbReference type="ChEBI" id="CHEBI:36208"/>
        <dbReference type="ChEBI" id="CHEBI:145989"/>
        <dbReference type="ChEBI" id="CHEBI:456216"/>
        <dbReference type="EC" id="2.7.1.71"/>
    </reaction>
</comment>
<keyword evidence="13" id="KW-1185">Reference proteome</keyword>
<dbReference type="CDD" id="cd00464">
    <property type="entry name" value="SK"/>
    <property type="match status" value="1"/>
</dbReference>
<dbReference type="Proteomes" id="UP000215441">
    <property type="component" value="Unassembled WGS sequence"/>
</dbReference>
<dbReference type="EC" id="2.7.1.71" evidence="3 11"/>
<dbReference type="GO" id="GO:0004765">
    <property type="term" value="F:shikimate kinase activity"/>
    <property type="evidence" value="ECO:0007669"/>
    <property type="project" value="UniProtKB-UniRule"/>
</dbReference>
<proteinExistence type="inferred from homology"/>
<keyword evidence="11" id="KW-0460">Magnesium</keyword>
<comment type="subcellular location">
    <subcellularLocation>
        <location evidence="11">Cytoplasm</location>
    </subcellularLocation>
</comment>
<evidence type="ECO:0000256" key="9">
    <source>
        <dbReference type="ARBA" id="ARBA00023141"/>
    </source>
</evidence>
<dbReference type="Gene3D" id="3.40.50.300">
    <property type="entry name" value="P-loop containing nucleotide triphosphate hydrolases"/>
    <property type="match status" value="1"/>
</dbReference>
<evidence type="ECO:0000256" key="3">
    <source>
        <dbReference type="ARBA" id="ARBA00012154"/>
    </source>
</evidence>
<comment type="similarity">
    <text evidence="2 11">Belongs to the shikimate kinase family.</text>
</comment>
<dbReference type="PROSITE" id="PS01128">
    <property type="entry name" value="SHIKIMATE_KINASE"/>
    <property type="match status" value="1"/>
</dbReference>
<keyword evidence="8 11" id="KW-0067">ATP-binding</keyword>